<dbReference type="Gene3D" id="1.10.260.40">
    <property type="entry name" value="lambda repressor-like DNA-binding domains"/>
    <property type="match status" value="1"/>
</dbReference>
<keyword evidence="4" id="KW-1185">Reference proteome</keyword>
<dbReference type="Pfam" id="PF19054">
    <property type="entry name" value="DUF5753"/>
    <property type="match status" value="1"/>
</dbReference>
<protein>
    <submittedName>
        <fullName evidence="3">Helix-turn-helix domain-containing protein</fullName>
    </submittedName>
</protein>
<gene>
    <name evidence="3" type="ORF">ACFOSH_15030</name>
</gene>
<proteinExistence type="predicted"/>
<comment type="caution">
    <text evidence="3">The sequence shown here is derived from an EMBL/GenBank/DDBJ whole genome shotgun (WGS) entry which is preliminary data.</text>
</comment>
<dbReference type="CDD" id="cd00093">
    <property type="entry name" value="HTH_XRE"/>
    <property type="match status" value="1"/>
</dbReference>
<evidence type="ECO:0000313" key="4">
    <source>
        <dbReference type="Proteomes" id="UP001595645"/>
    </source>
</evidence>
<dbReference type="SUPFAM" id="SSF47413">
    <property type="entry name" value="lambda repressor-like DNA-binding domains"/>
    <property type="match status" value="1"/>
</dbReference>
<reference evidence="4" key="1">
    <citation type="journal article" date="2019" name="Int. J. Syst. Evol. Microbiol.">
        <title>The Global Catalogue of Microorganisms (GCM) 10K type strain sequencing project: providing services to taxonomists for standard genome sequencing and annotation.</title>
        <authorList>
            <consortium name="The Broad Institute Genomics Platform"/>
            <consortium name="The Broad Institute Genome Sequencing Center for Infectious Disease"/>
            <person name="Wu L."/>
            <person name="Ma J."/>
        </authorList>
    </citation>
    <scope>NUCLEOTIDE SEQUENCE [LARGE SCALE GENOMIC DNA]</scope>
    <source>
        <strain evidence="4">CGMCC 4.7676</strain>
    </source>
</reference>
<dbReference type="InterPro" id="IPR043917">
    <property type="entry name" value="DUF5753"/>
</dbReference>
<dbReference type="Pfam" id="PF13560">
    <property type="entry name" value="HTH_31"/>
    <property type="match status" value="1"/>
</dbReference>
<evidence type="ECO:0000256" key="1">
    <source>
        <dbReference type="SAM" id="MobiDB-lite"/>
    </source>
</evidence>
<dbReference type="Proteomes" id="UP001595645">
    <property type="component" value="Unassembled WGS sequence"/>
</dbReference>
<name>A0ABV7NYC4_9PSEU</name>
<evidence type="ECO:0000259" key="2">
    <source>
        <dbReference type="Pfam" id="PF19054"/>
    </source>
</evidence>
<organism evidence="3 4">
    <name type="scientific">Amycolatopsis speibonae</name>
    <dbReference type="NCBI Taxonomy" id="1450224"/>
    <lineage>
        <taxon>Bacteria</taxon>
        <taxon>Bacillati</taxon>
        <taxon>Actinomycetota</taxon>
        <taxon>Actinomycetes</taxon>
        <taxon>Pseudonocardiales</taxon>
        <taxon>Pseudonocardiaceae</taxon>
        <taxon>Amycolatopsis</taxon>
    </lineage>
</organism>
<dbReference type="InterPro" id="IPR010982">
    <property type="entry name" value="Lambda_DNA-bd_dom_sf"/>
</dbReference>
<accession>A0ABV7NYC4</accession>
<dbReference type="RefSeq" id="WP_378239478.1">
    <property type="nucleotide sequence ID" value="NZ_JBHRWK010000020.1"/>
</dbReference>
<sequence length="313" mass="35707">MRKQDPKAVSSKRSEETTAKSREIGTALRRAREEAGLNQVDICRPLDWGAPRVSRMESGQREGSTMEIVTYLARVRTAPKEFDRLKRLSELPANGYDLQRHPVGLHDQLPTLEFLHASAKKMTFYEPQRIPSLLQTEQYAEAVLRRGRDPKDPVITAGVRSRMARQGLLKNARPGFDVTFYIDEIVLRDTTMREIMEEQLINLTIAACLPHCHVRIIPTTCFDYEFSIPFSLFDDFDNNSVLTIHTASATLILEDPEDMVPYLRKLEKFRESALSDHQSAQKINSIYSTDDRAVQSKTGIPLRPHLPASEFVH</sequence>
<feature type="domain" description="DUF5753" evidence="2">
    <location>
        <begin position="115"/>
        <end position="283"/>
    </location>
</feature>
<dbReference type="EMBL" id="JBHRWK010000020">
    <property type="protein sequence ID" value="MFC3450745.1"/>
    <property type="molecule type" value="Genomic_DNA"/>
</dbReference>
<evidence type="ECO:0000313" key="3">
    <source>
        <dbReference type="EMBL" id="MFC3450745.1"/>
    </source>
</evidence>
<feature type="compositionally biased region" description="Basic and acidic residues" evidence="1">
    <location>
        <begin position="1"/>
        <end position="23"/>
    </location>
</feature>
<feature type="region of interest" description="Disordered" evidence="1">
    <location>
        <begin position="1"/>
        <end position="24"/>
    </location>
</feature>
<dbReference type="InterPro" id="IPR001387">
    <property type="entry name" value="Cro/C1-type_HTH"/>
</dbReference>